<accession>A0AAE0VEU5</accession>
<keyword evidence="3" id="KW-1185">Reference proteome</keyword>
<name>A0AAE0VEU5_9BIVA</name>
<dbReference type="Proteomes" id="UP001195483">
    <property type="component" value="Unassembled WGS sequence"/>
</dbReference>
<reference evidence="2" key="2">
    <citation type="journal article" date="2021" name="Genome Biol. Evol.">
        <title>Developing a high-quality reference genome for a parasitic bivalve with doubly uniparental inheritance (Bivalvia: Unionida).</title>
        <authorList>
            <person name="Smith C.H."/>
        </authorList>
    </citation>
    <scope>NUCLEOTIDE SEQUENCE</scope>
    <source>
        <strain evidence="2">CHS0354</strain>
        <tissue evidence="2">Mantle</tissue>
    </source>
</reference>
<comment type="caution">
    <text evidence="2">The sequence shown here is derived from an EMBL/GenBank/DDBJ whole genome shotgun (WGS) entry which is preliminary data.</text>
</comment>
<evidence type="ECO:0000313" key="2">
    <source>
        <dbReference type="EMBL" id="KAK3575746.1"/>
    </source>
</evidence>
<proteinExistence type="predicted"/>
<sequence>MCILYLWTSPGEEIYAQTPESPVKPNNASVNQPEPTPSAEENQKINQKPPEPEGDANCKNPACYPFMFGSIPATGVLGIKYIHLYIPFTGYGADTYNSYLERQFGHKGAVLYGIQLMLGIKLLKPMETIDRAEINLELFEGSTKLKYNDLNGLEKQNDLTVSYQQILLNVFHQMNRYLGAAESGNAVTPFQHYIQLGGGIGYNTCGRDYPVPGSSQDNPSGTANDIFPFSQGNWAASWKNTRTINVLLPASPIAGFQTQVENAIQRWNSLLVNQGITLNTITSGRSDIKIKWSDGSDMASGVIGFAKFSPSETDNRILALSTQDNRNGRQHTSKKYTP</sequence>
<feature type="region of interest" description="Disordered" evidence="1">
    <location>
        <begin position="16"/>
        <end position="56"/>
    </location>
</feature>
<feature type="compositionally biased region" description="Polar residues" evidence="1">
    <location>
        <begin position="18"/>
        <end position="33"/>
    </location>
</feature>
<evidence type="ECO:0000256" key="1">
    <source>
        <dbReference type="SAM" id="MobiDB-lite"/>
    </source>
</evidence>
<dbReference type="AlphaFoldDB" id="A0AAE0VEU5"/>
<reference evidence="2" key="1">
    <citation type="journal article" date="2021" name="Genome Biol. Evol.">
        <title>A High-Quality Reference Genome for a Parasitic Bivalve with Doubly Uniparental Inheritance (Bivalvia: Unionida).</title>
        <authorList>
            <person name="Smith C.H."/>
        </authorList>
    </citation>
    <scope>NUCLEOTIDE SEQUENCE</scope>
    <source>
        <strain evidence="2">CHS0354</strain>
    </source>
</reference>
<dbReference type="EMBL" id="JAEAOA010001795">
    <property type="protein sequence ID" value="KAK3575746.1"/>
    <property type="molecule type" value="Genomic_DNA"/>
</dbReference>
<protein>
    <submittedName>
        <fullName evidence="2">Uncharacterized protein</fullName>
    </submittedName>
</protein>
<organism evidence="2 3">
    <name type="scientific">Potamilus streckersoni</name>
    <dbReference type="NCBI Taxonomy" id="2493646"/>
    <lineage>
        <taxon>Eukaryota</taxon>
        <taxon>Metazoa</taxon>
        <taxon>Spiralia</taxon>
        <taxon>Lophotrochozoa</taxon>
        <taxon>Mollusca</taxon>
        <taxon>Bivalvia</taxon>
        <taxon>Autobranchia</taxon>
        <taxon>Heteroconchia</taxon>
        <taxon>Palaeoheterodonta</taxon>
        <taxon>Unionida</taxon>
        <taxon>Unionoidea</taxon>
        <taxon>Unionidae</taxon>
        <taxon>Ambleminae</taxon>
        <taxon>Lampsilini</taxon>
        <taxon>Potamilus</taxon>
    </lineage>
</organism>
<reference evidence="2" key="3">
    <citation type="submission" date="2023-05" db="EMBL/GenBank/DDBJ databases">
        <authorList>
            <person name="Smith C.H."/>
        </authorList>
    </citation>
    <scope>NUCLEOTIDE SEQUENCE</scope>
    <source>
        <strain evidence="2">CHS0354</strain>
        <tissue evidence="2">Mantle</tissue>
    </source>
</reference>
<gene>
    <name evidence="2" type="ORF">CHS0354_030078</name>
</gene>
<evidence type="ECO:0000313" key="3">
    <source>
        <dbReference type="Proteomes" id="UP001195483"/>
    </source>
</evidence>